<feature type="domain" description="EF-hand" evidence="3">
    <location>
        <begin position="405"/>
        <end position="440"/>
    </location>
</feature>
<dbReference type="PROSITE" id="PS00018">
    <property type="entry name" value="EF_HAND_1"/>
    <property type="match status" value="1"/>
</dbReference>
<gene>
    <name evidence="4" type="ORF">TrLO_g3439</name>
</gene>
<dbReference type="CDD" id="cd21037">
    <property type="entry name" value="MLKL_NTD"/>
    <property type="match status" value="1"/>
</dbReference>
<feature type="region of interest" description="Disordered" evidence="2">
    <location>
        <begin position="824"/>
        <end position="893"/>
    </location>
</feature>
<dbReference type="OrthoDB" id="193849at2759"/>
<dbReference type="PROSITE" id="PS50222">
    <property type="entry name" value="EF_HAND_2"/>
    <property type="match status" value="1"/>
</dbReference>
<dbReference type="AlphaFoldDB" id="A0A9W7AV05"/>
<name>A0A9W7AV05_9STRA</name>
<dbReference type="GO" id="GO:0005509">
    <property type="term" value="F:calcium ion binding"/>
    <property type="evidence" value="ECO:0007669"/>
    <property type="project" value="InterPro"/>
</dbReference>
<dbReference type="InterPro" id="IPR036537">
    <property type="entry name" value="Adaptor_Cbl_N_dom_sf"/>
</dbReference>
<keyword evidence="1" id="KW-0106">Calcium</keyword>
<dbReference type="SUPFAM" id="SSF52540">
    <property type="entry name" value="P-loop containing nucleoside triphosphate hydrolases"/>
    <property type="match status" value="1"/>
</dbReference>
<proteinExistence type="predicted"/>
<evidence type="ECO:0000259" key="3">
    <source>
        <dbReference type="PROSITE" id="PS50222"/>
    </source>
</evidence>
<dbReference type="InterPro" id="IPR011992">
    <property type="entry name" value="EF-hand-dom_pair"/>
</dbReference>
<dbReference type="InterPro" id="IPR059179">
    <property type="entry name" value="MLKL-like_MCAfunc"/>
</dbReference>
<dbReference type="InterPro" id="IPR054000">
    <property type="entry name" value="MLKL_N"/>
</dbReference>
<sequence>MNFFRKSPQVVPIPSNLQEKIDSKFQTLTQDLSSLKLEIEKLTSQQSETITIVTGNATTLNQLTLGTLSVKDNSKAIVPTLPTLTSSNVRKHALEIEGRSRLTSYERDEVFFDAADSLPSAREKDDVKQTQKVRDMLYSQFTAGNALFVCERLNEVAGEIPIVGSVINLLTNIFEKVEIAETNKELCENLGLRVFELSVSVKDLLEQSKDISALAPSLLKLKHKLTDASKFIAKFSTRGWLSNLFKGSGDTAAFEAFDDALSHIVSDAQLAVLGKIMIQQGKMNQKADSIGEDVKTVIAQLGGLAQLGKDVQNAKTVADKLGVSVEEIQSEACAEATQKIERHVTTKLGKTMMSAKLIRHRGLRVFWQCQLPNKNKVKNSEFAAALRAHLVDDLQLDTVLADSLLEPHKWDKILQILDQDEDGFVTISELRKVFNIIRKKNKKDEDIVSALRSLVKRSEKKKNAKAHLKVDTYVAGNKKKAYFGRTAEIAILKKSLLSEDQNDFFHAVEVCGADGVGKTAFANKVCDLVGVQNHFNAGINYISLENFGSEVQRCVGTSEDLAMAVLQSLNKDLLDTDEDTFDAREFLFEYIVEGTCSNSDGIISPKAKYDQGRRMLFIFDGIDPDSPDEIFSEISTLASLPFVSAILLTTEPVRHPKLQISTRVTLDPLDLQEAAKLVHQANPLLSRKQRKAVMVMGKGNPETLVTLANMSNAELREVEKAKAKRQMIEGDWTSSSQFSASPKRGGLEYKDENSRFSIESVGSGDTGGPVTEEEMNELNILTLLRGASEGESSTQSTPARPVTSVSDIANVKIAAMKLGFAVDLPGPSTLRRAKTDPSGKKKNKAIRSRPGSVKAHDMQELTPKSTTSEAGSAFDGDLDEEETNPPPLEVVGPPKVLKKRASWRAMADRGSVNSHANPGRRQSIFDIFQPENDVTQTVIHSLSIEQKSLLQMVSIVPSSFDLDFIEYCWEHRAKVDPSLENDEECIFDSAKEVFASFFEKGFIDVAGYDCERFFVKKNWKRTTLRGLVLHPEVLNRVQENYTIYYLNLIVVLGEDYNSAGEGQSWVKDESLIKFEDDRDNIVSVLKDGSESARKAFETSSAIIKRGVKKSVLLSIKETHLPD</sequence>
<dbReference type="SUPFAM" id="SSF47473">
    <property type="entry name" value="EF-hand"/>
    <property type="match status" value="1"/>
</dbReference>
<dbReference type="EMBL" id="BRXW01000872">
    <property type="protein sequence ID" value="GMH78251.1"/>
    <property type="molecule type" value="Genomic_DNA"/>
</dbReference>
<evidence type="ECO:0000313" key="4">
    <source>
        <dbReference type="EMBL" id="GMH78251.1"/>
    </source>
</evidence>
<dbReference type="Proteomes" id="UP001165122">
    <property type="component" value="Unassembled WGS sequence"/>
</dbReference>
<accession>A0A9W7AV05</accession>
<dbReference type="InterPro" id="IPR027417">
    <property type="entry name" value="P-loop_NTPase"/>
</dbReference>
<organism evidence="4 5">
    <name type="scientific">Triparma laevis f. longispina</name>
    <dbReference type="NCBI Taxonomy" id="1714387"/>
    <lineage>
        <taxon>Eukaryota</taxon>
        <taxon>Sar</taxon>
        <taxon>Stramenopiles</taxon>
        <taxon>Ochrophyta</taxon>
        <taxon>Bolidophyceae</taxon>
        <taxon>Parmales</taxon>
        <taxon>Triparmaceae</taxon>
        <taxon>Triparma</taxon>
    </lineage>
</organism>
<evidence type="ECO:0000256" key="1">
    <source>
        <dbReference type="ARBA" id="ARBA00022837"/>
    </source>
</evidence>
<dbReference type="Gene3D" id="3.40.50.300">
    <property type="entry name" value="P-loop containing nucleotide triphosphate hydrolases"/>
    <property type="match status" value="1"/>
</dbReference>
<dbReference type="GO" id="GO:0007166">
    <property type="term" value="P:cell surface receptor signaling pathway"/>
    <property type="evidence" value="ECO:0007669"/>
    <property type="project" value="InterPro"/>
</dbReference>
<dbReference type="Gene3D" id="1.20.930.20">
    <property type="entry name" value="Adaptor protein Cbl, N-terminal domain"/>
    <property type="match status" value="1"/>
</dbReference>
<dbReference type="Gene3D" id="1.10.238.10">
    <property type="entry name" value="EF-hand"/>
    <property type="match status" value="1"/>
</dbReference>
<dbReference type="Pfam" id="PF22215">
    <property type="entry name" value="MLKL_N"/>
    <property type="match status" value="1"/>
</dbReference>
<evidence type="ECO:0000313" key="5">
    <source>
        <dbReference type="Proteomes" id="UP001165122"/>
    </source>
</evidence>
<evidence type="ECO:0000256" key="2">
    <source>
        <dbReference type="SAM" id="MobiDB-lite"/>
    </source>
</evidence>
<protein>
    <recommendedName>
        <fullName evidence="3">EF-hand domain-containing protein</fullName>
    </recommendedName>
</protein>
<dbReference type="InterPro" id="IPR018247">
    <property type="entry name" value="EF_Hand_1_Ca_BS"/>
</dbReference>
<comment type="caution">
    <text evidence="4">The sequence shown here is derived from an EMBL/GenBank/DDBJ whole genome shotgun (WGS) entry which is preliminary data.</text>
</comment>
<keyword evidence="5" id="KW-1185">Reference proteome</keyword>
<reference evidence="5" key="1">
    <citation type="journal article" date="2023" name="Commun. Biol.">
        <title>Genome analysis of Parmales, the sister group of diatoms, reveals the evolutionary specialization of diatoms from phago-mixotrophs to photoautotrophs.</title>
        <authorList>
            <person name="Ban H."/>
            <person name="Sato S."/>
            <person name="Yoshikawa S."/>
            <person name="Yamada K."/>
            <person name="Nakamura Y."/>
            <person name="Ichinomiya M."/>
            <person name="Sato N."/>
            <person name="Blanc-Mathieu R."/>
            <person name="Endo H."/>
            <person name="Kuwata A."/>
            <person name="Ogata H."/>
        </authorList>
    </citation>
    <scope>NUCLEOTIDE SEQUENCE [LARGE SCALE GENOMIC DNA]</scope>
    <source>
        <strain evidence="5">NIES 3700</strain>
    </source>
</reference>
<dbReference type="InterPro" id="IPR002048">
    <property type="entry name" value="EF_hand_dom"/>
</dbReference>